<sequence length="509" mass="53094">MCKEIKLQWKECQHMGWGGVKWCSEFPSCGGPKPQLVPNKIYEGICSDCHARACDPKNRGAGSSSAGGRPMATTKSASSGPQVDAAGSPEVRNWNDSVKQVGKDKDKEREAKERQRKREQEKAKAKDGEGEKARQRKKQKTTKTGATMMTPPEAMMTARNSHTPASTTPMPTLGPPFASSSSAASGGSSGAGSYMANLSSVGMASPATSSIGSPATTVSSGSGSSNNDRGRGSMSGALLPQSRSRSGPGTTPTPFHGHGHVHEYLRVGRASHSPFGGTTPITNNTPNNFGPGPPIASVIHPGLAPPWSEPGGGGAVTNMASMRCTAPGGTNDSALMTTTNYDMSKGMDVNTSIRMAGMTTGAPVGSQGMYHRQVDSMPTGQAGYVAQYSANPTPEHGYGNPYLIQYTSDDPSTGGINEYTQEMNYAQGYDGYDGYVHPQGGTNAGIEYSGHGYQQGYGCEQGQGGMTTQYGGHQTAASMGYVGYDADDSGGMQPPPPAAPFYRNGGRHD</sequence>
<feature type="compositionally biased region" description="Polar residues" evidence="1">
    <location>
        <begin position="159"/>
        <end position="170"/>
    </location>
</feature>
<name>A0AAD5RMA4_9PEZI</name>
<feature type="region of interest" description="Disordered" evidence="1">
    <location>
        <begin position="57"/>
        <end position="191"/>
    </location>
</feature>
<dbReference type="Proteomes" id="UP001201980">
    <property type="component" value="Unassembled WGS sequence"/>
</dbReference>
<feature type="region of interest" description="Disordered" evidence="1">
    <location>
        <begin position="486"/>
        <end position="509"/>
    </location>
</feature>
<feature type="compositionally biased region" description="Polar residues" evidence="1">
    <location>
        <begin position="203"/>
        <end position="218"/>
    </location>
</feature>
<proteinExistence type="predicted"/>
<gene>
    <name evidence="2" type="ORF">MKZ38_003822</name>
</gene>
<organism evidence="2 3">
    <name type="scientific">Zalerion maritima</name>
    <dbReference type="NCBI Taxonomy" id="339359"/>
    <lineage>
        <taxon>Eukaryota</taxon>
        <taxon>Fungi</taxon>
        <taxon>Dikarya</taxon>
        <taxon>Ascomycota</taxon>
        <taxon>Pezizomycotina</taxon>
        <taxon>Sordariomycetes</taxon>
        <taxon>Lulworthiomycetidae</taxon>
        <taxon>Lulworthiales</taxon>
        <taxon>Lulworthiaceae</taxon>
        <taxon>Zalerion</taxon>
    </lineage>
</organism>
<accession>A0AAD5RMA4</accession>
<dbReference type="AlphaFoldDB" id="A0AAD5RMA4"/>
<comment type="caution">
    <text evidence="2">The sequence shown here is derived from an EMBL/GenBank/DDBJ whole genome shotgun (WGS) entry which is preliminary data.</text>
</comment>
<protein>
    <submittedName>
        <fullName evidence="2">Uncharacterized protein</fullName>
    </submittedName>
</protein>
<dbReference type="EMBL" id="JAKWBI020000225">
    <property type="protein sequence ID" value="KAJ2898577.1"/>
    <property type="molecule type" value="Genomic_DNA"/>
</dbReference>
<feature type="compositionally biased region" description="Low complexity" evidence="1">
    <location>
        <begin position="219"/>
        <end position="236"/>
    </location>
</feature>
<evidence type="ECO:0000313" key="3">
    <source>
        <dbReference type="Proteomes" id="UP001201980"/>
    </source>
</evidence>
<evidence type="ECO:0000313" key="2">
    <source>
        <dbReference type="EMBL" id="KAJ2898577.1"/>
    </source>
</evidence>
<reference evidence="2" key="1">
    <citation type="submission" date="2022-07" db="EMBL/GenBank/DDBJ databases">
        <title>Draft genome sequence of Zalerion maritima ATCC 34329, a (micro)plastics degrading marine fungus.</title>
        <authorList>
            <person name="Paco A."/>
            <person name="Goncalves M.F.M."/>
            <person name="Rocha-Santos T.A.P."/>
            <person name="Alves A."/>
        </authorList>
    </citation>
    <scope>NUCLEOTIDE SEQUENCE</scope>
    <source>
        <strain evidence="2">ATCC 34329</strain>
    </source>
</reference>
<evidence type="ECO:0000256" key="1">
    <source>
        <dbReference type="SAM" id="MobiDB-lite"/>
    </source>
</evidence>
<feature type="compositionally biased region" description="Basic and acidic residues" evidence="1">
    <location>
        <begin position="101"/>
        <end position="133"/>
    </location>
</feature>
<keyword evidence="3" id="KW-1185">Reference proteome</keyword>
<feature type="region of interest" description="Disordered" evidence="1">
    <location>
        <begin position="203"/>
        <end position="259"/>
    </location>
</feature>
<feature type="compositionally biased region" description="Low complexity" evidence="1">
    <location>
        <begin position="142"/>
        <end position="158"/>
    </location>
</feature>
<feature type="compositionally biased region" description="Polar residues" evidence="1">
    <location>
        <begin position="241"/>
        <end position="253"/>
    </location>
</feature>